<dbReference type="AlphaFoldDB" id="H8FVT5"/>
<accession>H8FVT5</accession>
<dbReference type="RefSeq" id="WP_002730165.1">
    <property type="nucleotide sequence ID" value="NZ_CAHP01000034.1"/>
</dbReference>
<dbReference type="InterPro" id="IPR010148">
    <property type="entry name" value="CRISPR-assoc_prot_CT1975"/>
</dbReference>
<evidence type="ECO:0000313" key="2">
    <source>
        <dbReference type="EMBL" id="CCG42473.1"/>
    </source>
</evidence>
<feature type="region of interest" description="Disordered" evidence="1">
    <location>
        <begin position="101"/>
        <end position="134"/>
    </location>
</feature>
<evidence type="ECO:0008006" key="4">
    <source>
        <dbReference type="Google" id="ProtNLM"/>
    </source>
</evidence>
<evidence type="ECO:0000256" key="1">
    <source>
        <dbReference type="SAM" id="MobiDB-lite"/>
    </source>
</evidence>
<feature type="compositionally biased region" description="Acidic residues" evidence="1">
    <location>
        <begin position="106"/>
        <end position="117"/>
    </location>
</feature>
<gene>
    <name evidence="2" type="ORF">PHAMO_40034</name>
</gene>
<protein>
    <recommendedName>
        <fullName evidence="4">CRISPR-associated protein, Cse4 family</fullName>
    </recommendedName>
</protein>
<dbReference type="Pfam" id="PF09344">
    <property type="entry name" value="Cas_CT1975"/>
    <property type="match status" value="1"/>
</dbReference>
<name>H8FVT5_MAGML</name>
<dbReference type="STRING" id="1150626.PHAMO_40034"/>
<dbReference type="eggNOG" id="COG1857">
    <property type="taxonomic scope" value="Bacteria"/>
</dbReference>
<reference evidence="2 3" key="1">
    <citation type="journal article" date="2012" name="J. Bacteriol.">
        <title>Draft Genome Sequence of the Purple Photosynthetic Bacterium Phaeospirillum molischianum DSM120, a Particularly Versatile Bacterium.</title>
        <authorList>
            <person name="Duquesne K."/>
            <person name="Prima V."/>
            <person name="Ji B."/>
            <person name="Rouy Z."/>
            <person name="Medigue C."/>
            <person name="Talla E."/>
            <person name="Sturgis J.N."/>
        </authorList>
    </citation>
    <scope>NUCLEOTIDE SEQUENCE [LARGE SCALE GENOMIC DNA]</scope>
    <source>
        <strain evidence="3">DSM120</strain>
    </source>
</reference>
<dbReference type="NCBIfam" id="TIGR01869">
    <property type="entry name" value="casC_Cse4"/>
    <property type="match status" value="1"/>
</dbReference>
<evidence type="ECO:0000313" key="3">
    <source>
        <dbReference type="Proteomes" id="UP000004169"/>
    </source>
</evidence>
<dbReference type="Proteomes" id="UP000004169">
    <property type="component" value="Unassembled WGS sequence"/>
</dbReference>
<proteinExistence type="predicted"/>
<dbReference type="OrthoDB" id="5291250at2"/>
<organism evidence="2 3">
    <name type="scientific">Magnetospirillum molischianum DSM 120</name>
    <dbReference type="NCBI Taxonomy" id="1150626"/>
    <lineage>
        <taxon>Bacteria</taxon>
        <taxon>Pseudomonadati</taxon>
        <taxon>Pseudomonadota</taxon>
        <taxon>Alphaproteobacteria</taxon>
        <taxon>Rhodospirillales</taxon>
        <taxon>Rhodospirillaceae</taxon>
        <taxon>Magnetospirillum</taxon>
    </lineage>
</organism>
<feature type="compositionally biased region" description="Basic and acidic residues" evidence="1">
    <location>
        <begin position="118"/>
        <end position="133"/>
    </location>
</feature>
<comment type="caution">
    <text evidence="2">The sequence shown here is derived from an EMBL/GenBank/DDBJ whole genome shotgun (WGS) entry which is preliminary data.</text>
</comment>
<dbReference type="EMBL" id="CAHP01000034">
    <property type="protein sequence ID" value="CCG42473.1"/>
    <property type="molecule type" value="Genomic_DNA"/>
</dbReference>
<sequence>MPQFLQLHFLTAFPPANLNRDDTGRPKTAMVGGSERLRISSQALKRAWRTSDVFHQIVGPAIGIRSQRFVWRMVEALVSKHGFAPEEATLRVRLALQNKAAKAGADDDAPESDEAPVEDGKKAKVKAKGKDKGGLPAKVAFGSIQTKEGRDNLTNELVHLGPDEIVALDDLVERLARGETIDPSQLALLEERPHAADIAMFGRMLADAPKFNVEAAVQVAHAITTHRASVEDDYFTAVEDLKEHADDRGAGHVNVQEFGAGLFYTYVCVDLGLLLKNLQGDRDLTRRAVEGLICAAATVPPKGKQNSFASRAYTHYLLAERGTTQPRALSAAFLKPVSANGIDPSIKALVDLRDKFDQAYGSLAEARAEMNVEAGSGTLADILTLAAAAIEAEANTAREAVDA</sequence>
<keyword evidence="3" id="KW-1185">Reference proteome</keyword>